<dbReference type="RefSeq" id="WP_188446900.1">
    <property type="nucleotide sequence ID" value="NZ_BMDW01000010.1"/>
</dbReference>
<gene>
    <name evidence="3" type="ORF">GCM10011395_19320</name>
</gene>
<accession>A0ABQ1GSQ5</accession>
<evidence type="ECO:0000259" key="2">
    <source>
        <dbReference type="Pfam" id="PF07811"/>
    </source>
</evidence>
<evidence type="ECO:0000313" key="3">
    <source>
        <dbReference type="EMBL" id="GGA49140.1"/>
    </source>
</evidence>
<feature type="transmembrane region" description="Helical" evidence="1">
    <location>
        <begin position="25"/>
        <end position="46"/>
    </location>
</feature>
<sequence>MSIPSLRARFRLANSFKRLRSDQRGAALIEFAFVVGPFMALLIAVLQTSLTYFAQQNLETTAEKSVRQLLTGAAQNSNMTQAQFKALVCTKLPAFMKCSNLIVDVQVASNFSSANIGVPTLTYDSNGNINNTWGYSPGVPGQITVARIMYIWDVSKGPLGFDLSTMSSGKRLLIATSVFKTEPYTS</sequence>
<name>A0ABQ1GSQ5_9SPHN</name>
<evidence type="ECO:0000313" key="4">
    <source>
        <dbReference type="Proteomes" id="UP000618591"/>
    </source>
</evidence>
<organism evidence="3 4">
    <name type="scientific">Sphingomonas psychrolutea</name>
    <dbReference type="NCBI Taxonomy" id="1259676"/>
    <lineage>
        <taxon>Bacteria</taxon>
        <taxon>Pseudomonadati</taxon>
        <taxon>Pseudomonadota</taxon>
        <taxon>Alphaproteobacteria</taxon>
        <taxon>Sphingomonadales</taxon>
        <taxon>Sphingomonadaceae</taxon>
        <taxon>Sphingomonas</taxon>
    </lineage>
</organism>
<keyword evidence="1" id="KW-0812">Transmembrane</keyword>
<keyword evidence="1" id="KW-0472">Membrane</keyword>
<dbReference type="Pfam" id="PF07811">
    <property type="entry name" value="TadE"/>
    <property type="match status" value="1"/>
</dbReference>
<dbReference type="Proteomes" id="UP000618591">
    <property type="component" value="Unassembled WGS sequence"/>
</dbReference>
<proteinExistence type="predicted"/>
<feature type="domain" description="TadE-like" evidence="2">
    <location>
        <begin position="25"/>
        <end position="67"/>
    </location>
</feature>
<comment type="caution">
    <text evidence="3">The sequence shown here is derived from an EMBL/GenBank/DDBJ whole genome shotgun (WGS) entry which is preliminary data.</text>
</comment>
<dbReference type="InterPro" id="IPR012495">
    <property type="entry name" value="TadE-like_dom"/>
</dbReference>
<keyword evidence="1" id="KW-1133">Transmembrane helix</keyword>
<reference evidence="4" key="1">
    <citation type="journal article" date="2019" name="Int. J. Syst. Evol. Microbiol.">
        <title>The Global Catalogue of Microorganisms (GCM) 10K type strain sequencing project: providing services to taxonomists for standard genome sequencing and annotation.</title>
        <authorList>
            <consortium name="The Broad Institute Genomics Platform"/>
            <consortium name="The Broad Institute Genome Sequencing Center for Infectious Disease"/>
            <person name="Wu L."/>
            <person name="Ma J."/>
        </authorList>
    </citation>
    <scope>NUCLEOTIDE SEQUENCE [LARGE SCALE GENOMIC DNA]</scope>
    <source>
        <strain evidence="4">CGMCC 1.10106</strain>
    </source>
</reference>
<dbReference type="EMBL" id="BMDW01000010">
    <property type="protein sequence ID" value="GGA49140.1"/>
    <property type="molecule type" value="Genomic_DNA"/>
</dbReference>
<protein>
    <submittedName>
        <fullName evidence="3">Pilus biosynthesis protein TadE</fullName>
    </submittedName>
</protein>
<evidence type="ECO:0000256" key="1">
    <source>
        <dbReference type="SAM" id="Phobius"/>
    </source>
</evidence>
<keyword evidence="4" id="KW-1185">Reference proteome</keyword>